<dbReference type="AlphaFoldDB" id="A0A7S2Z6H8"/>
<sequence length="276" mass="31111">MSNWVAHNIHSEGVYESDLEKNGTVSFLRSEPSKVLHVMTAEQIMSQSVATVHEVESVDRLLHLLKYTRHNGFPVISKDTQRLEGLILRSQIIVMLHRRAFCDRRGKLLVAEEETTELQNALEHEMQTFHQRQGLWQRHAWSAKESLQRLEIEGEIMNGINESLRSLADYPEMSGPAGEPPGARLFLNFGPYMNQVPLSVRKECSAARAHSLFTAMGLRHLCVVNADNNVVGVITRKDLDHASGSGWWRQNRLNADSINNSGMPLLQSNANLGEIV</sequence>
<proteinExistence type="predicted"/>
<evidence type="ECO:0000256" key="6">
    <source>
        <dbReference type="PROSITE-ProRule" id="PRU00703"/>
    </source>
</evidence>
<dbReference type="PROSITE" id="PS51371">
    <property type="entry name" value="CBS"/>
    <property type="match status" value="2"/>
</dbReference>
<protein>
    <recommendedName>
        <fullName evidence="7">CBS domain-containing protein</fullName>
    </recommendedName>
</protein>
<keyword evidence="3" id="KW-0406">Ion transport</keyword>
<evidence type="ECO:0000256" key="1">
    <source>
        <dbReference type="ARBA" id="ARBA00022448"/>
    </source>
</evidence>
<dbReference type="InterPro" id="IPR051280">
    <property type="entry name" value="Cl-channel/antiporter"/>
</dbReference>
<dbReference type="InterPro" id="IPR000644">
    <property type="entry name" value="CBS_dom"/>
</dbReference>
<dbReference type="PANTHER" id="PTHR11689">
    <property type="entry name" value="CHLORIDE CHANNEL PROTEIN CLC FAMILY MEMBER"/>
    <property type="match status" value="1"/>
</dbReference>
<evidence type="ECO:0000259" key="7">
    <source>
        <dbReference type="PROSITE" id="PS51371"/>
    </source>
</evidence>
<name>A0A7S2Z6H8_9CHLO</name>
<keyword evidence="5" id="KW-0868">Chloride</keyword>
<dbReference type="SMART" id="SM00116">
    <property type="entry name" value="CBS"/>
    <property type="match status" value="2"/>
</dbReference>
<accession>A0A7S2Z6H8</accession>
<dbReference type="EMBL" id="HBHU01011541">
    <property type="protein sequence ID" value="CAE0025656.1"/>
    <property type="molecule type" value="Transcribed_RNA"/>
</dbReference>
<keyword evidence="2" id="KW-0677">Repeat</keyword>
<dbReference type="PANTHER" id="PTHR11689:SF161">
    <property type="entry name" value="CHLORIDE CHANNEL PROTEIN"/>
    <property type="match status" value="1"/>
</dbReference>
<dbReference type="CDD" id="cd04591">
    <property type="entry name" value="CBS_pair_voltage-gated_CLC_euk_bac"/>
    <property type="match status" value="1"/>
</dbReference>
<dbReference type="GO" id="GO:0015108">
    <property type="term" value="F:chloride transmembrane transporter activity"/>
    <property type="evidence" value="ECO:0007669"/>
    <property type="project" value="TreeGrafter"/>
</dbReference>
<reference evidence="8" key="1">
    <citation type="submission" date="2021-01" db="EMBL/GenBank/DDBJ databases">
        <authorList>
            <person name="Corre E."/>
            <person name="Pelletier E."/>
            <person name="Niang G."/>
            <person name="Scheremetjew M."/>
            <person name="Finn R."/>
            <person name="Kale V."/>
            <person name="Holt S."/>
            <person name="Cochrane G."/>
            <person name="Meng A."/>
            <person name="Brown T."/>
            <person name="Cohen L."/>
        </authorList>
    </citation>
    <scope>NUCLEOTIDE SEQUENCE</scope>
    <source>
        <strain evidence="8">RCC856</strain>
    </source>
</reference>
<evidence type="ECO:0000256" key="5">
    <source>
        <dbReference type="ARBA" id="ARBA00023214"/>
    </source>
</evidence>
<keyword evidence="1" id="KW-0813">Transport</keyword>
<dbReference type="InterPro" id="IPR046342">
    <property type="entry name" value="CBS_dom_sf"/>
</dbReference>
<feature type="domain" description="CBS" evidence="7">
    <location>
        <begin position="45"/>
        <end position="104"/>
    </location>
</feature>
<gene>
    <name evidence="8" type="ORF">CLAU1311_LOCUS7541</name>
</gene>
<evidence type="ECO:0000256" key="3">
    <source>
        <dbReference type="ARBA" id="ARBA00023065"/>
    </source>
</evidence>
<keyword evidence="4 6" id="KW-0129">CBS domain</keyword>
<feature type="domain" description="CBS" evidence="7">
    <location>
        <begin position="193"/>
        <end position="251"/>
    </location>
</feature>
<dbReference type="Pfam" id="PF00571">
    <property type="entry name" value="CBS"/>
    <property type="match status" value="2"/>
</dbReference>
<organism evidence="8">
    <name type="scientific">Chloropicon laureae</name>
    <dbReference type="NCBI Taxonomy" id="464258"/>
    <lineage>
        <taxon>Eukaryota</taxon>
        <taxon>Viridiplantae</taxon>
        <taxon>Chlorophyta</taxon>
        <taxon>Chloropicophyceae</taxon>
        <taxon>Chloropicales</taxon>
        <taxon>Chloropicaceae</taxon>
        <taxon>Chloropicon</taxon>
    </lineage>
</organism>
<dbReference type="SUPFAM" id="SSF54631">
    <property type="entry name" value="CBS-domain pair"/>
    <property type="match status" value="1"/>
</dbReference>
<evidence type="ECO:0000313" key="8">
    <source>
        <dbReference type="EMBL" id="CAE0025656.1"/>
    </source>
</evidence>
<dbReference type="Gene3D" id="3.10.580.10">
    <property type="entry name" value="CBS-domain"/>
    <property type="match status" value="2"/>
</dbReference>
<evidence type="ECO:0000256" key="4">
    <source>
        <dbReference type="ARBA" id="ARBA00023122"/>
    </source>
</evidence>
<evidence type="ECO:0000256" key="2">
    <source>
        <dbReference type="ARBA" id="ARBA00022737"/>
    </source>
</evidence>